<dbReference type="Proteomes" id="UP000812966">
    <property type="component" value="Unassembled WGS sequence"/>
</dbReference>
<dbReference type="CDD" id="cd00170">
    <property type="entry name" value="SEC14"/>
    <property type="match status" value="1"/>
</dbReference>
<dbReference type="InterPro" id="IPR001251">
    <property type="entry name" value="CRAL-TRIO_dom"/>
</dbReference>
<dbReference type="AlphaFoldDB" id="A0A8K0JNF0"/>
<dbReference type="PANTHER" id="PTHR45824:SF29">
    <property type="entry name" value="GH16843P"/>
    <property type="match status" value="1"/>
</dbReference>
<dbReference type="InterPro" id="IPR052578">
    <property type="entry name" value="PI_Transfer_CRAL-TRIO"/>
</dbReference>
<accession>A0A8K0JNF0</accession>
<dbReference type="InterPro" id="IPR036865">
    <property type="entry name" value="CRAL-TRIO_dom_sf"/>
</dbReference>
<proteinExistence type="predicted"/>
<dbReference type="PROSITE" id="PS50191">
    <property type="entry name" value="CRAL_TRIO"/>
    <property type="match status" value="1"/>
</dbReference>
<dbReference type="GO" id="GO:0008526">
    <property type="term" value="F:phosphatidylinositol transfer activity"/>
    <property type="evidence" value="ECO:0007669"/>
    <property type="project" value="TreeGrafter"/>
</dbReference>
<dbReference type="SUPFAM" id="SSF52087">
    <property type="entry name" value="CRAL/TRIO domain"/>
    <property type="match status" value="1"/>
</dbReference>
<dbReference type="InterPro" id="IPR036273">
    <property type="entry name" value="CRAL/TRIO_N_dom_sf"/>
</dbReference>
<name>A0A8K0JNF0_9TREE</name>
<keyword evidence="4" id="KW-1185">Reference proteome</keyword>
<evidence type="ECO:0000313" key="4">
    <source>
        <dbReference type="Proteomes" id="UP000812966"/>
    </source>
</evidence>
<reference evidence="3" key="1">
    <citation type="submission" date="2020-04" db="EMBL/GenBank/DDBJ databases">
        <title>Analysis of mating type loci in Filobasidium floriforme.</title>
        <authorList>
            <person name="Nowrousian M."/>
        </authorList>
    </citation>
    <scope>NUCLEOTIDE SEQUENCE</scope>
    <source>
        <strain evidence="3">CBS 6242</strain>
    </source>
</reference>
<comment type="caution">
    <text evidence="3">The sequence shown here is derived from an EMBL/GenBank/DDBJ whole genome shotgun (WGS) entry which is preliminary data.</text>
</comment>
<protein>
    <recommendedName>
        <fullName evidence="2">CRAL-TRIO domain-containing protein</fullName>
    </recommendedName>
</protein>
<evidence type="ECO:0000256" key="1">
    <source>
        <dbReference type="SAM" id="MobiDB-lite"/>
    </source>
</evidence>
<dbReference type="EMBL" id="JABELV010000033">
    <property type="protein sequence ID" value="KAG7562371.1"/>
    <property type="molecule type" value="Genomic_DNA"/>
</dbReference>
<evidence type="ECO:0000259" key="2">
    <source>
        <dbReference type="PROSITE" id="PS50191"/>
    </source>
</evidence>
<organism evidence="3 4">
    <name type="scientific">Filobasidium floriforme</name>
    <dbReference type="NCBI Taxonomy" id="5210"/>
    <lineage>
        <taxon>Eukaryota</taxon>
        <taxon>Fungi</taxon>
        <taxon>Dikarya</taxon>
        <taxon>Basidiomycota</taxon>
        <taxon>Agaricomycotina</taxon>
        <taxon>Tremellomycetes</taxon>
        <taxon>Filobasidiales</taxon>
        <taxon>Filobasidiaceae</taxon>
        <taxon>Filobasidium</taxon>
    </lineage>
</organism>
<sequence>MSNLFAPPSPSVVNVRPKPNRLDTPDKAKAYETVVAHFSDPGYQLEWHPTRPGEAPLNDKHRASAGKAGAQVGPLNDDDKMFLTKECIIRFLAVADDFHLTKTIPRLEEAVRWRKEMGIDDVASMGQELQDLGALGKFFTFGYGNQGQPLVFWDADTKKSDPTPSFRTVRSMFFMTERAMDLMVGGVEEVGFILDLGGKVDRSWAAIEQYKHILHDVQRYYPERLGFACVQHLGMMSKLLVNVMWPFVDPNTKSKVSFDAKLADGHLAQAQMIPKNFGGAANIAWDGNVHYREVIEESIARRNARAQRWSQLGGVIGLSELDIVLPLQ</sequence>
<gene>
    <name evidence="3" type="ORF">FFLO_02151</name>
</gene>
<dbReference type="Pfam" id="PF00650">
    <property type="entry name" value="CRAL_TRIO"/>
    <property type="match status" value="1"/>
</dbReference>
<feature type="domain" description="CRAL-TRIO" evidence="2">
    <location>
        <begin position="128"/>
        <end position="285"/>
    </location>
</feature>
<dbReference type="PANTHER" id="PTHR45824">
    <property type="entry name" value="GH16843P"/>
    <property type="match status" value="1"/>
</dbReference>
<evidence type="ECO:0000313" key="3">
    <source>
        <dbReference type="EMBL" id="KAG7562371.1"/>
    </source>
</evidence>
<dbReference type="SMART" id="SM00516">
    <property type="entry name" value="SEC14"/>
    <property type="match status" value="1"/>
</dbReference>
<dbReference type="Gene3D" id="3.40.525.10">
    <property type="entry name" value="CRAL-TRIO lipid binding domain"/>
    <property type="match status" value="1"/>
</dbReference>
<feature type="region of interest" description="Disordered" evidence="1">
    <location>
        <begin position="1"/>
        <end position="23"/>
    </location>
</feature>
<dbReference type="SUPFAM" id="SSF46938">
    <property type="entry name" value="CRAL/TRIO N-terminal domain"/>
    <property type="match status" value="1"/>
</dbReference>